<dbReference type="InterPro" id="IPR018499">
    <property type="entry name" value="Tetraspanin/Peripherin"/>
</dbReference>
<name>A0A9Q1BCG0_HOLLE</name>
<gene>
    <name evidence="6" type="ORF">HOLleu_41106</name>
</gene>
<keyword evidence="2 5" id="KW-0812">Transmembrane</keyword>
<evidence type="ECO:0000256" key="2">
    <source>
        <dbReference type="ARBA" id="ARBA00022692"/>
    </source>
</evidence>
<dbReference type="PANTHER" id="PTHR19282:SF556">
    <property type="entry name" value="TETRASPANIN"/>
    <property type="match status" value="1"/>
</dbReference>
<comment type="caution">
    <text evidence="6">The sequence shown here is derived from an EMBL/GenBank/DDBJ whole genome shotgun (WGS) entry which is preliminary data.</text>
</comment>
<feature type="transmembrane region" description="Helical" evidence="5">
    <location>
        <begin position="53"/>
        <end position="74"/>
    </location>
</feature>
<evidence type="ECO:0000313" key="7">
    <source>
        <dbReference type="Proteomes" id="UP001152320"/>
    </source>
</evidence>
<keyword evidence="7" id="KW-1185">Reference proteome</keyword>
<dbReference type="AlphaFoldDB" id="A0A9Q1BCG0"/>
<evidence type="ECO:0000256" key="1">
    <source>
        <dbReference type="ARBA" id="ARBA00004141"/>
    </source>
</evidence>
<accession>A0A9Q1BCG0</accession>
<feature type="transmembrane region" description="Helical" evidence="5">
    <location>
        <begin position="81"/>
        <end position="104"/>
    </location>
</feature>
<sequence>MRIQKFRYAFIFGNIITTFFGVTILIIAVLSFFVPNHIPEFLSNVFFDTVTKVGSAIIGLMMFGIGVVGCCGGFQKRRSMLGTYAVIVLLLFLAQIGAVVYFIVQKGTFPVVFERTWNLLDKQTTKYIENKFDCYGPGLTNSSTSFTTSSENQEPCVEVLMEQFNDNIAVYIVLALTLCVLQIISITLAVMLFCAPKKVNQVFNDEESYPRLSRWAESRM</sequence>
<evidence type="ECO:0000256" key="3">
    <source>
        <dbReference type="ARBA" id="ARBA00022989"/>
    </source>
</evidence>
<evidence type="ECO:0000313" key="6">
    <source>
        <dbReference type="EMBL" id="KAJ8019487.1"/>
    </source>
</evidence>
<dbReference type="PANTHER" id="PTHR19282">
    <property type="entry name" value="TETRASPANIN"/>
    <property type="match status" value="1"/>
</dbReference>
<feature type="transmembrane region" description="Helical" evidence="5">
    <location>
        <begin position="168"/>
        <end position="194"/>
    </location>
</feature>
<dbReference type="Proteomes" id="UP001152320">
    <property type="component" value="Chromosome 23"/>
</dbReference>
<proteinExistence type="predicted"/>
<keyword evidence="4 5" id="KW-0472">Membrane</keyword>
<feature type="transmembrane region" description="Helical" evidence="5">
    <location>
        <begin position="12"/>
        <end position="33"/>
    </location>
</feature>
<reference evidence="6" key="1">
    <citation type="submission" date="2021-10" db="EMBL/GenBank/DDBJ databases">
        <title>Tropical sea cucumber genome reveals ecological adaptation and Cuvierian tubules defense mechanism.</title>
        <authorList>
            <person name="Chen T."/>
        </authorList>
    </citation>
    <scope>NUCLEOTIDE SEQUENCE</scope>
    <source>
        <strain evidence="6">Nanhai2018</strain>
        <tissue evidence="6">Muscle</tissue>
    </source>
</reference>
<comment type="subcellular location">
    <subcellularLocation>
        <location evidence="1">Membrane</location>
        <topology evidence="1">Multi-pass membrane protein</topology>
    </subcellularLocation>
</comment>
<dbReference type="GO" id="GO:0016020">
    <property type="term" value="C:membrane"/>
    <property type="evidence" value="ECO:0007669"/>
    <property type="project" value="UniProtKB-SubCell"/>
</dbReference>
<keyword evidence="3 5" id="KW-1133">Transmembrane helix</keyword>
<dbReference type="Pfam" id="PF00335">
    <property type="entry name" value="Tetraspanin"/>
    <property type="match status" value="1"/>
</dbReference>
<protein>
    <submittedName>
        <fullName evidence="6">CD9 antigen</fullName>
    </submittedName>
</protein>
<evidence type="ECO:0000256" key="4">
    <source>
        <dbReference type="ARBA" id="ARBA00023136"/>
    </source>
</evidence>
<dbReference type="EMBL" id="JAIZAY010000023">
    <property type="protein sequence ID" value="KAJ8019487.1"/>
    <property type="molecule type" value="Genomic_DNA"/>
</dbReference>
<dbReference type="PRINTS" id="PR00259">
    <property type="entry name" value="TMFOUR"/>
</dbReference>
<organism evidence="6 7">
    <name type="scientific">Holothuria leucospilota</name>
    <name type="common">Black long sea cucumber</name>
    <name type="synonym">Mertensiothuria leucospilota</name>
    <dbReference type="NCBI Taxonomy" id="206669"/>
    <lineage>
        <taxon>Eukaryota</taxon>
        <taxon>Metazoa</taxon>
        <taxon>Echinodermata</taxon>
        <taxon>Eleutherozoa</taxon>
        <taxon>Echinozoa</taxon>
        <taxon>Holothuroidea</taxon>
        <taxon>Aspidochirotacea</taxon>
        <taxon>Aspidochirotida</taxon>
        <taxon>Holothuriidae</taxon>
        <taxon>Holothuria</taxon>
    </lineage>
</organism>
<evidence type="ECO:0000256" key="5">
    <source>
        <dbReference type="SAM" id="Phobius"/>
    </source>
</evidence>